<reference evidence="1 2" key="1">
    <citation type="submission" date="2020-07" db="EMBL/GenBank/DDBJ databases">
        <title>Halophilic bacteria isolated from french cheeses.</title>
        <authorList>
            <person name="Kothe C.I."/>
            <person name="Farah-Kraiem B."/>
            <person name="Renault P."/>
            <person name="Dridi B."/>
        </authorList>
    </citation>
    <scope>NUCLEOTIDE SEQUENCE [LARGE SCALE GENOMIC DNA]</scope>
    <source>
        <strain evidence="1 2">FME20</strain>
    </source>
</reference>
<dbReference type="EMBL" id="RRZB01000010">
    <property type="protein sequence ID" value="MBE0463027.1"/>
    <property type="molecule type" value="Genomic_DNA"/>
</dbReference>
<dbReference type="PANTHER" id="PTHR35810:SF1">
    <property type="entry name" value="CYTOPLASMIC PROTEIN"/>
    <property type="match status" value="1"/>
</dbReference>
<keyword evidence="2" id="KW-1185">Reference proteome</keyword>
<dbReference type="Proteomes" id="UP001645038">
    <property type="component" value="Unassembled WGS sequence"/>
</dbReference>
<name>A0ABR9FWK1_9GAMM</name>
<gene>
    <name evidence="1" type="ORF">EI547_06075</name>
</gene>
<dbReference type="Pfam" id="PF13310">
    <property type="entry name" value="Virulence_RhuM"/>
    <property type="match status" value="1"/>
</dbReference>
<sequence>MNDQQIQIFTSEDGQTHIEVTLEQETVWLSLDQMTNLFGRDKSVISRHIRNVFIEGELERESVVAKNATTAADGKIYQVEYYNLDVVISVGYRVKSQRGVQFRKWATLVLKDHLVYGYTLNQQRLTERGIEFEQAVSLLSRTLTNQGLVSTEGEAVARVISDYARSWSLLQGYDEQQLAELNIKQPDMQSLGLEEALKAIGELKHTLIAKGEATELFGAIRLRHVDI</sequence>
<evidence type="ECO:0000313" key="1">
    <source>
        <dbReference type="EMBL" id="MBE0463027.1"/>
    </source>
</evidence>
<dbReference type="InterPro" id="IPR011204">
    <property type="entry name" value="Virulence_RhuM-like"/>
</dbReference>
<comment type="caution">
    <text evidence="1">The sequence shown here is derived from an EMBL/GenBank/DDBJ whole genome shotgun (WGS) entry which is preliminary data.</text>
</comment>
<accession>A0ABR9FWK1</accession>
<protein>
    <submittedName>
        <fullName evidence="1">Virulence RhuM family protein</fullName>
    </submittedName>
</protein>
<evidence type="ECO:0000313" key="2">
    <source>
        <dbReference type="Proteomes" id="UP001645038"/>
    </source>
</evidence>
<dbReference type="PANTHER" id="PTHR35810">
    <property type="entry name" value="CYTOPLASMIC PROTEIN-RELATED"/>
    <property type="match status" value="1"/>
</dbReference>
<organism evidence="1 2">
    <name type="scientific">Halomonas colorata</name>
    <dbReference type="NCBI Taxonomy" id="2742615"/>
    <lineage>
        <taxon>Bacteria</taxon>
        <taxon>Pseudomonadati</taxon>
        <taxon>Pseudomonadota</taxon>
        <taxon>Gammaproteobacteria</taxon>
        <taxon>Oceanospirillales</taxon>
        <taxon>Halomonadaceae</taxon>
        <taxon>Halomonas</taxon>
    </lineage>
</organism>
<proteinExistence type="predicted"/>